<dbReference type="SUPFAM" id="SSF53474">
    <property type="entry name" value="alpha/beta-Hydrolases"/>
    <property type="match status" value="1"/>
</dbReference>
<dbReference type="InterPro" id="IPR013094">
    <property type="entry name" value="AB_hydrolase_3"/>
</dbReference>
<dbReference type="AlphaFoldDB" id="A0AA39L752"/>
<feature type="region of interest" description="Disordered" evidence="2">
    <location>
        <begin position="1"/>
        <end position="22"/>
    </location>
</feature>
<gene>
    <name evidence="4" type="ORF">NLU13_6286</name>
</gene>
<dbReference type="PANTHER" id="PTHR48081:SF8">
    <property type="entry name" value="ALPHA_BETA HYDROLASE FOLD-3 DOMAIN-CONTAINING PROTEIN-RELATED"/>
    <property type="match status" value="1"/>
</dbReference>
<dbReference type="EMBL" id="JAPDFR010000005">
    <property type="protein sequence ID" value="KAK0386450.1"/>
    <property type="molecule type" value="Genomic_DNA"/>
</dbReference>
<keyword evidence="5" id="KW-1185">Reference proteome</keyword>
<evidence type="ECO:0000256" key="1">
    <source>
        <dbReference type="ARBA" id="ARBA00022801"/>
    </source>
</evidence>
<feature type="region of interest" description="Disordered" evidence="2">
    <location>
        <begin position="65"/>
        <end position="88"/>
    </location>
</feature>
<organism evidence="4 5">
    <name type="scientific">Sarocladium strictum</name>
    <name type="common">Black bundle disease fungus</name>
    <name type="synonym">Acremonium strictum</name>
    <dbReference type="NCBI Taxonomy" id="5046"/>
    <lineage>
        <taxon>Eukaryota</taxon>
        <taxon>Fungi</taxon>
        <taxon>Dikarya</taxon>
        <taxon>Ascomycota</taxon>
        <taxon>Pezizomycotina</taxon>
        <taxon>Sordariomycetes</taxon>
        <taxon>Hypocreomycetidae</taxon>
        <taxon>Hypocreales</taxon>
        <taxon>Sarocladiaceae</taxon>
        <taxon>Sarocladium</taxon>
    </lineage>
</organism>
<evidence type="ECO:0000313" key="4">
    <source>
        <dbReference type="EMBL" id="KAK0386450.1"/>
    </source>
</evidence>
<dbReference type="Pfam" id="PF07859">
    <property type="entry name" value="Abhydrolase_3"/>
    <property type="match status" value="1"/>
</dbReference>
<evidence type="ECO:0000259" key="3">
    <source>
        <dbReference type="Pfam" id="PF07859"/>
    </source>
</evidence>
<dbReference type="InterPro" id="IPR050300">
    <property type="entry name" value="GDXG_lipolytic_enzyme"/>
</dbReference>
<protein>
    <recommendedName>
        <fullName evidence="3">Alpha/beta hydrolase fold-3 domain-containing protein</fullName>
    </recommendedName>
</protein>
<dbReference type="GO" id="GO:0016787">
    <property type="term" value="F:hydrolase activity"/>
    <property type="evidence" value="ECO:0007669"/>
    <property type="project" value="UniProtKB-KW"/>
</dbReference>
<name>A0AA39L752_SARSR</name>
<evidence type="ECO:0000256" key="2">
    <source>
        <dbReference type="SAM" id="MobiDB-lite"/>
    </source>
</evidence>
<dbReference type="InterPro" id="IPR029058">
    <property type="entry name" value="AB_hydrolase_fold"/>
</dbReference>
<dbReference type="Proteomes" id="UP001175261">
    <property type="component" value="Unassembled WGS sequence"/>
</dbReference>
<dbReference type="Gene3D" id="3.40.50.1820">
    <property type="entry name" value="alpha/beta hydrolase"/>
    <property type="match status" value="1"/>
</dbReference>
<sequence length="378" mass="41119">MSLKEEMVNGTQPPARVAKPAADGTATLTADLSTTDSASLRLTISRRTDNSRGMRSLQHLLKPLRPHLAKPRKIQPAGSQKLSPPEKVSKKCHVTEKQVDGIWLYELVSSAQVKTTTEGPVRRVYYFAGGGWQMPPSGNHWSLIAELSHRLPETIFTVVSYPLAPKTPASESLPQLRKLYNTIMTDPATANDTIAFAGDSAGGNVAIALVMWALTEMAEGKASSRAPDAIVGICPSTDLRHLDPKIAATVHHDPMFTIEFIQSTAKAWADGQIDTPSLTPAGPEGYKAWSMSDPRVTPALADASLLTRYNVKVHGITGTYDVLAPEAMAFRDRCAEVGVEGQWLEWEGQMHCFPLTFAYGLKEAKEAVTWLVGIFESI</sequence>
<accession>A0AA39L752</accession>
<dbReference type="PANTHER" id="PTHR48081">
    <property type="entry name" value="AB HYDROLASE SUPERFAMILY PROTEIN C4A8.06C"/>
    <property type="match status" value="1"/>
</dbReference>
<evidence type="ECO:0000313" key="5">
    <source>
        <dbReference type="Proteomes" id="UP001175261"/>
    </source>
</evidence>
<reference evidence="4" key="1">
    <citation type="submission" date="2022-10" db="EMBL/GenBank/DDBJ databases">
        <title>Determination and structural analysis of whole genome sequence of Sarocladium strictum F4-1.</title>
        <authorList>
            <person name="Hu L."/>
            <person name="Jiang Y."/>
        </authorList>
    </citation>
    <scope>NUCLEOTIDE SEQUENCE</scope>
    <source>
        <strain evidence="4">F4-1</strain>
    </source>
</reference>
<proteinExistence type="predicted"/>
<keyword evidence="1" id="KW-0378">Hydrolase</keyword>
<feature type="domain" description="Alpha/beta hydrolase fold-3" evidence="3">
    <location>
        <begin position="124"/>
        <end position="354"/>
    </location>
</feature>
<comment type="caution">
    <text evidence="4">The sequence shown here is derived from an EMBL/GenBank/DDBJ whole genome shotgun (WGS) entry which is preliminary data.</text>
</comment>